<dbReference type="Gene3D" id="1.10.1330.10">
    <property type="entry name" value="Dockerin domain"/>
    <property type="match status" value="1"/>
</dbReference>
<organism evidence="3 4">
    <name type="scientific">Flavisolibacter ginsenosidimutans</name>
    <dbReference type="NCBI Taxonomy" id="661481"/>
    <lineage>
        <taxon>Bacteria</taxon>
        <taxon>Pseudomonadati</taxon>
        <taxon>Bacteroidota</taxon>
        <taxon>Chitinophagia</taxon>
        <taxon>Chitinophagales</taxon>
        <taxon>Chitinophagaceae</taxon>
        <taxon>Flavisolibacter</taxon>
    </lineage>
</organism>
<dbReference type="Pfam" id="PF00404">
    <property type="entry name" value="Dockerin_1"/>
    <property type="match status" value="1"/>
</dbReference>
<name>A0A5B8UQX0_9BACT</name>
<dbReference type="InterPro" id="IPR016134">
    <property type="entry name" value="Dockerin_dom"/>
</dbReference>
<dbReference type="GO" id="GO:0004553">
    <property type="term" value="F:hydrolase activity, hydrolyzing O-glycosyl compounds"/>
    <property type="evidence" value="ECO:0007669"/>
    <property type="project" value="InterPro"/>
</dbReference>
<protein>
    <recommendedName>
        <fullName evidence="2">Dockerin domain-containing protein</fullName>
    </recommendedName>
</protein>
<dbReference type="RefSeq" id="WP_146791658.1">
    <property type="nucleotide sequence ID" value="NZ_BAABIO010000003.1"/>
</dbReference>
<reference evidence="3 4" key="1">
    <citation type="journal article" date="2015" name="Int. J. Syst. Evol. Microbiol.">
        <title>Flavisolibacter ginsenosidimutans sp. nov., with ginsenoside-converting activity isolated from soil used for cultivating ginseng.</title>
        <authorList>
            <person name="Zhao Y."/>
            <person name="Liu Q."/>
            <person name="Kang M.S."/>
            <person name="Jin F."/>
            <person name="Yu H."/>
            <person name="Im W.T."/>
        </authorList>
    </citation>
    <scope>NUCLEOTIDE SEQUENCE [LARGE SCALE GENOMIC DNA]</scope>
    <source>
        <strain evidence="3 4">Gsoil 636</strain>
    </source>
</reference>
<keyword evidence="1" id="KW-0732">Signal</keyword>
<dbReference type="InterPro" id="IPR002105">
    <property type="entry name" value="Dockerin_1_rpt"/>
</dbReference>
<dbReference type="GO" id="GO:0000272">
    <property type="term" value="P:polysaccharide catabolic process"/>
    <property type="evidence" value="ECO:0007669"/>
    <property type="project" value="InterPro"/>
</dbReference>
<proteinExistence type="predicted"/>
<evidence type="ECO:0000256" key="1">
    <source>
        <dbReference type="SAM" id="SignalP"/>
    </source>
</evidence>
<feature type="signal peptide" evidence="1">
    <location>
        <begin position="1"/>
        <end position="21"/>
    </location>
</feature>
<dbReference type="CDD" id="cd14256">
    <property type="entry name" value="Dockerin_I"/>
    <property type="match status" value="1"/>
</dbReference>
<evidence type="ECO:0000313" key="3">
    <source>
        <dbReference type="EMBL" id="QEC58370.1"/>
    </source>
</evidence>
<dbReference type="EMBL" id="CP042433">
    <property type="protein sequence ID" value="QEC58370.1"/>
    <property type="molecule type" value="Genomic_DNA"/>
</dbReference>
<feature type="chain" id="PRO_5022730146" description="Dockerin domain-containing protein" evidence="1">
    <location>
        <begin position="22"/>
        <end position="539"/>
    </location>
</feature>
<dbReference type="PROSITE" id="PS51766">
    <property type="entry name" value="DOCKERIN"/>
    <property type="match status" value="1"/>
</dbReference>
<evidence type="ECO:0000259" key="2">
    <source>
        <dbReference type="PROSITE" id="PS51766"/>
    </source>
</evidence>
<feature type="domain" description="Dockerin" evidence="2">
    <location>
        <begin position="458"/>
        <end position="522"/>
    </location>
</feature>
<gene>
    <name evidence="3" type="ORF">FSB75_21510</name>
</gene>
<keyword evidence="4" id="KW-1185">Reference proteome</keyword>
<accession>A0A5B8UQX0</accession>
<sequence>MPKLGLLGLLLLVFQCCPAQLINNGGTISVQSGGRLLCAGDLLNSAGSILNDGKVEVQGNFSNGGTYTSITNSDTLLFTGSGLSLVNAGNASFTYLAINKSTRGDSVRLGSPLIVTSKFDYLSGSFSTDYLSNPSYVLSAPATAVFNITPGLEIAGRVRRTAWTNTGTTVFNNPQLRVSTIGGTAPSDVTVTMLPQSAGGDPSQAEREVKRKFLFEQTGGANFTADVQFPYAATELNTNNETNLVPWYLNAGEWTAQFNSVTKDVANKVVSVTGIPVSSFVGEWKLADPVYKFNVSLFLRGAWNAGPGDMTPSLNASGYLPLSQPYAASPYNYNGTESVPSIPNANVVDWVLMEFRKPQSGLPSDAIPTTAISQRAGFLLRDGSLVDLDGITPLSATLGKQGPGFVVLRHRNHIAVMSGALASGDGTFLNDFSALGNCYTDNGIGNTPVQLLPGTTKYALWAGNANKDGVVNASDIALVKAQVNGAAIGYQAGDVNLDGVVNASDVGLTKLNANAAATGHVLRTSGATSTVLTSHVPGN</sequence>
<dbReference type="KEGG" id="fgg:FSB75_21510"/>
<dbReference type="SUPFAM" id="SSF63446">
    <property type="entry name" value="Type I dockerin domain"/>
    <property type="match status" value="1"/>
</dbReference>
<dbReference type="Proteomes" id="UP000321204">
    <property type="component" value="Chromosome"/>
</dbReference>
<dbReference type="AlphaFoldDB" id="A0A5B8UQX0"/>
<dbReference type="OrthoDB" id="9805017at2"/>
<dbReference type="InterPro" id="IPR036439">
    <property type="entry name" value="Dockerin_dom_sf"/>
</dbReference>
<evidence type="ECO:0000313" key="4">
    <source>
        <dbReference type="Proteomes" id="UP000321204"/>
    </source>
</evidence>